<proteinExistence type="predicted"/>
<dbReference type="Proteomes" id="UP000467637">
    <property type="component" value="Unassembled WGS sequence"/>
</dbReference>
<sequence>MVKKLSLLKRRFSFWISTISIIICLSDYMGSGFANIFIRLIPPINILANVEPMRHWMFDYENNKWGASSSILLEVNFLTYFIFFITWFLVGLFIDILVKRFRRTIQLV</sequence>
<accession>A0ABW9UFJ6</accession>
<keyword evidence="1" id="KW-0472">Membrane</keyword>
<comment type="caution">
    <text evidence="2">The sequence shown here is derived from an EMBL/GenBank/DDBJ whole genome shotgun (WGS) entry which is preliminary data.</text>
</comment>
<evidence type="ECO:0000256" key="1">
    <source>
        <dbReference type="SAM" id="Phobius"/>
    </source>
</evidence>
<name>A0ABW9UFJ6_9BACL</name>
<keyword evidence="1" id="KW-0812">Transmembrane</keyword>
<protein>
    <submittedName>
        <fullName evidence="2">Uncharacterized protein</fullName>
    </submittedName>
</protein>
<dbReference type="EMBL" id="WSEM01000033">
    <property type="protein sequence ID" value="MVQ38934.1"/>
    <property type="molecule type" value="Genomic_DNA"/>
</dbReference>
<feature type="transmembrane region" description="Helical" evidence="1">
    <location>
        <begin position="77"/>
        <end position="98"/>
    </location>
</feature>
<keyword evidence="1" id="KW-1133">Transmembrane helix</keyword>
<keyword evidence="3" id="KW-1185">Reference proteome</keyword>
<evidence type="ECO:0000313" key="3">
    <source>
        <dbReference type="Proteomes" id="UP000467637"/>
    </source>
</evidence>
<gene>
    <name evidence="2" type="ORF">GON05_30545</name>
</gene>
<reference evidence="2 3" key="1">
    <citation type="submission" date="2019-12" db="EMBL/GenBank/DDBJ databases">
        <authorList>
            <person name="Huq M.A."/>
        </authorList>
    </citation>
    <scope>NUCLEOTIDE SEQUENCE [LARGE SCALE GENOMIC DNA]</scope>
    <source>
        <strain evidence="2 3">MAH-34</strain>
    </source>
</reference>
<evidence type="ECO:0000313" key="2">
    <source>
        <dbReference type="EMBL" id="MVQ38934.1"/>
    </source>
</evidence>
<organism evidence="2 3">
    <name type="scientific">Paenibacillus anseongense</name>
    <dbReference type="NCBI Taxonomy" id="2682845"/>
    <lineage>
        <taxon>Bacteria</taxon>
        <taxon>Bacillati</taxon>
        <taxon>Bacillota</taxon>
        <taxon>Bacilli</taxon>
        <taxon>Bacillales</taxon>
        <taxon>Paenibacillaceae</taxon>
        <taxon>Paenibacillus</taxon>
    </lineage>
</organism>
<feature type="transmembrane region" description="Helical" evidence="1">
    <location>
        <begin position="12"/>
        <end position="38"/>
    </location>
</feature>